<reference evidence="1" key="1">
    <citation type="submission" date="2023-10" db="EMBL/GenBank/DDBJ databases">
        <authorList>
            <person name="Chen Y."/>
            <person name="Shah S."/>
            <person name="Dougan E. K."/>
            <person name="Thang M."/>
            <person name="Chan C."/>
        </authorList>
    </citation>
    <scope>NUCLEOTIDE SEQUENCE [LARGE SCALE GENOMIC DNA]</scope>
</reference>
<dbReference type="EMBL" id="CAUYUJ010002558">
    <property type="protein sequence ID" value="CAK0801344.1"/>
    <property type="molecule type" value="Genomic_DNA"/>
</dbReference>
<dbReference type="Proteomes" id="UP001189429">
    <property type="component" value="Unassembled WGS sequence"/>
</dbReference>
<sequence>MCFVSKEVQGVCCQTCAAAMTECNDYNDVLGILEVGSDDCSEVACWGWCSAFGDLCCETCSSGATTTTDNVLCADGCYNGWPGDGYCDSVCYNWEYNYDGGDCDTTPEPEPEPEPEMRWTTTDQELCADGCYNGWPGDGYCDSACYKWECNYDGCDCDTTPEPELEPEMWWTTTDKEPDTCDDDDAALFFFSPTAQCFRGHWLRGCCWHVLRQRRGARRMLPTACCSYDGVQRL</sequence>
<protein>
    <recommendedName>
        <fullName evidence="3">LNR domain-containing protein</fullName>
    </recommendedName>
</protein>
<comment type="caution">
    <text evidence="1">The sequence shown here is derived from an EMBL/GenBank/DDBJ whole genome shotgun (WGS) entry which is preliminary data.</text>
</comment>
<organism evidence="1 2">
    <name type="scientific">Prorocentrum cordatum</name>
    <dbReference type="NCBI Taxonomy" id="2364126"/>
    <lineage>
        <taxon>Eukaryota</taxon>
        <taxon>Sar</taxon>
        <taxon>Alveolata</taxon>
        <taxon>Dinophyceae</taxon>
        <taxon>Prorocentrales</taxon>
        <taxon>Prorocentraceae</taxon>
        <taxon>Prorocentrum</taxon>
    </lineage>
</organism>
<evidence type="ECO:0000313" key="1">
    <source>
        <dbReference type="EMBL" id="CAK0801344.1"/>
    </source>
</evidence>
<evidence type="ECO:0008006" key="3">
    <source>
        <dbReference type="Google" id="ProtNLM"/>
    </source>
</evidence>
<evidence type="ECO:0000313" key="2">
    <source>
        <dbReference type="Proteomes" id="UP001189429"/>
    </source>
</evidence>
<name>A0ABN9Q9T2_9DINO</name>
<keyword evidence="2" id="KW-1185">Reference proteome</keyword>
<accession>A0ABN9Q9T2</accession>
<dbReference type="Gene3D" id="4.10.470.20">
    <property type="match status" value="2"/>
</dbReference>
<proteinExistence type="predicted"/>
<gene>
    <name evidence="1" type="ORF">PCOR1329_LOCUS9233</name>
</gene>